<dbReference type="PANTHER" id="PTHR30478:SF0">
    <property type="entry name" value="BETA SLIDING CLAMP"/>
    <property type="match status" value="1"/>
</dbReference>
<evidence type="ECO:0000256" key="8">
    <source>
        <dbReference type="ARBA" id="ARBA00022932"/>
    </source>
</evidence>
<evidence type="ECO:0000256" key="2">
    <source>
        <dbReference type="ARBA" id="ARBA00010752"/>
    </source>
</evidence>
<keyword evidence="7 10" id="KW-0235">DNA replication</keyword>
<dbReference type="Pfam" id="PF00712">
    <property type="entry name" value="DNA_pol3_beta"/>
    <property type="match status" value="1"/>
</dbReference>
<dbReference type="OrthoDB" id="8421503at2"/>
<dbReference type="NCBIfam" id="TIGR00663">
    <property type="entry name" value="dnan"/>
    <property type="match status" value="1"/>
</dbReference>
<name>A0A2P5SXB1_9GAMM</name>
<evidence type="ECO:0000256" key="10">
    <source>
        <dbReference type="PIRNR" id="PIRNR000804"/>
    </source>
</evidence>
<feature type="domain" description="DNA polymerase III beta sliding clamp C-terminal" evidence="13">
    <location>
        <begin position="246"/>
        <end position="365"/>
    </location>
</feature>
<keyword evidence="5 10" id="KW-0808">Transferase</keyword>
<comment type="subunit">
    <text evidence="10">Forms a ring-shaped head-to-tail homodimer around DNA.</text>
</comment>
<gene>
    <name evidence="14" type="ORF">CRV11_03410</name>
</gene>
<accession>A0A2P5SXB1</accession>
<keyword evidence="6 10" id="KW-0548">Nucleotidyltransferase</keyword>
<dbReference type="Pfam" id="PF02768">
    <property type="entry name" value="DNA_pol3_beta_3"/>
    <property type="match status" value="1"/>
</dbReference>
<dbReference type="InterPro" id="IPR046938">
    <property type="entry name" value="DNA_clamp_sf"/>
</dbReference>
<evidence type="ECO:0000256" key="4">
    <source>
        <dbReference type="ARBA" id="ARBA00022490"/>
    </source>
</evidence>
<evidence type="ECO:0000313" key="15">
    <source>
        <dbReference type="Proteomes" id="UP000296034"/>
    </source>
</evidence>
<evidence type="ECO:0000256" key="6">
    <source>
        <dbReference type="ARBA" id="ARBA00022695"/>
    </source>
</evidence>
<comment type="caution">
    <text evidence="14">The sequence shown here is derived from an EMBL/GenBank/DDBJ whole genome shotgun (WGS) entry which is preliminary data.</text>
</comment>
<dbReference type="Gene3D" id="3.10.150.10">
    <property type="entry name" value="DNA Polymerase III, subunit A, domain 2"/>
    <property type="match status" value="1"/>
</dbReference>
<dbReference type="InterPro" id="IPR001001">
    <property type="entry name" value="DNA_polIII_beta"/>
</dbReference>
<comment type="similarity">
    <text evidence="2 10">Belongs to the beta sliding clamp family.</text>
</comment>
<evidence type="ECO:0000313" key="14">
    <source>
        <dbReference type="EMBL" id="PPI86971.1"/>
    </source>
</evidence>
<dbReference type="PANTHER" id="PTHR30478">
    <property type="entry name" value="DNA POLYMERASE III SUBUNIT BETA"/>
    <property type="match status" value="1"/>
</dbReference>
<dbReference type="AlphaFoldDB" id="A0A2P5SXB1"/>
<feature type="domain" description="DNA polymerase III beta sliding clamp central" evidence="12">
    <location>
        <begin position="130"/>
        <end position="243"/>
    </location>
</feature>
<sequence length="366" mass="41934">MKLLIEREKIIKPLQQISSVLNSRPVQQILGNILIKANDRMLFLTGTDLEIEMIACVELLKLYEHGSITVPARKFLEICRNIPSGSIIDILAKQNRMLIISGNINFSLSTLPSSNFPDINDWNIVIEFDLLQDNLKKLIEFTQFSMGNQDIRHYLNGIMFEIGNQEIRTVATDGHRLATYFININNKLPKYSIVLPRKGVTELSRILNGENINLKIQIGSSNIRIHTKKIIFTSRLINGIFPNYRQVLEKPPNKSLEVDCTLLKQALSRASILSNEKFRGVRLHISKNQLIITTSNYNHEKSEEKLAVKYSGDKLEICFNVIYIIDVLNTLKCSQVRLSFINSISSMHIQDINNPYAYYVVMPMRI</sequence>
<comment type="subcellular location">
    <subcellularLocation>
        <location evidence="1 10">Cytoplasm</location>
    </subcellularLocation>
</comment>
<evidence type="ECO:0000256" key="9">
    <source>
        <dbReference type="ARBA" id="ARBA00023125"/>
    </source>
</evidence>
<evidence type="ECO:0000259" key="11">
    <source>
        <dbReference type="Pfam" id="PF00712"/>
    </source>
</evidence>
<keyword evidence="4 10" id="KW-0963">Cytoplasm</keyword>
<dbReference type="CDD" id="cd00140">
    <property type="entry name" value="beta_clamp"/>
    <property type="match status" value="1"/>
</dbReference>
<evidence type="ECO:0000259" key="12">
    <source>
        <dbReference type="Pfam" id="PF02767"/>
    </source>
</evidence>
<evidence type="ECO:0000256" key="1">
    <source>
        <dbReference type="ARBA" id="ARBA00004496"/>
    </source>
</evidence>
<keyword evidence="8 10" id="KW-0239">DNA-directed DNA polymerase</keyword>
<comment type="function">
    <text evidence="10">Confers DNA tethering and processivity to DNA polymerases and other proteins. Acts as a clamp, forming a ring around DNA (a reaction catalyzed by the clamp-loading complex) which diffuses in an ATP-independent manner freely and bidirectionally along dsDNA. Initially characterized for its ability to contact the catalytic subunit of DNA polymerase III (Pol III), a complex, multichain enzyme responsible for most of the replicative synthesis in bacteria; Pol III exhibits 3'-5' exonuclease proofreading activity. The beta chain is required for initiation of replication as well as for processivity of DNA replication.</text>
</comment>
<dbReference type="InterPro" id="IPR022635">
    <property type="entry name" value="DNA_polIII_beta_C"/>
</dbReference>
<dbReference type="GO" id="GO:0008408">
    <property type="term" value="F:3'-5' exonuclease activity"/>
    <property type="evidence" value="ECO:0007669"/>
    <property type="project" value="InterPro"/>
</dbReference>
<dbReference type="GO" id="GO:0003677">
    <property type="term" value="F:DNA binding"/>
    <property type="evidence" value="ECO:0007669"/>
    <property type="project" value="UniProtKB-UniRule"/>
</dbReference>
<dbReference type="Pfam" id="PF02767">
    <property type="entry name" value="DNA_pol3_beta_2"/>
    <property type="match status" value="1"/>
</dbReference>
<proteinExistence type="inferred from homology"/>
<dbReference type="GO" id="GO:0009360">
    <property type="term" value="C:DNA polymerase III complex"/>
    <property type="evidence" value="ECO:0007669"/>
    <property type="project" value="InterPro"/>
</dbReference>
<dbReference type="InterPro" id="IPR022634">
    <property type="entry name" value="DNA_polIII_beta_N"/>
</dbReference>
<dbReference type="InterPro" id="IPR022637">
    <property type="entry name" value="DNA_polIII_beta_cen"/>
</dbReference>
<organism evidence="14 15">
    <name type="scientific">Candidatus Pantoea edessiphila</name>
    <dbReference type="NCBI Taxonomy" id="2044610"/>
    <lineage>
        <taxon>Bacteria</taxon>
        <taxon>Pseudomonadati</taxon>
        <taxon>Pseudomonadota</taxon>
        <taxon>Gammaproteobacteria</taxon>
        <taxon>Enterobacterales</taxon>
        <taxon>Erwiniaceae</taxon>
        <taxon>Pantoea</taxon>
    </lineage>
</organism>
<dbReference type="PIRSF" id="PIRSF000804">
    <property type="entry name" value="DNA_pol_III_b"/>
    <property type="match status" value="1"/>
</dbReference>
<feature type="domain" description="DNA polymerase III beta sliding clamp N-terminal" evidence="11">
    <location>
        <begin position="1"/>
        <end position="119"/>
    </location>
</feature>
<evidence type="ECO:0000256" key="3">
    <source>
        <dbReference type="ARBA" id="ARBA00021035"/>
    </source>
</evidence>
<dbReference type="RefSeq" id="WP_136131953.1">
    <property type="nucleotide sequence ID" value="NZ_PDKS01000006.1"/>
</dbReference>
<dbReference type="GO" id="GO:0006271">
    <property type="term" value="P:DNA strand elongation involved in DNA replication"/>
    <property type="evidence" value="ECO:0007669"/>
    <property type="project" value="TreeGrafter"/>
</dbReference>
<reference evidence="14 15" key="1">
    <citation type="journal article" date="2018" name="Genome Biol. Evol.">
        <title>Cladogenesis and Genomic Streamlining in Extracellular Endosymbionts of Tropical Stink Bugs.</title>
        <authorList>
            <person name="Otero-Bravo A."/>
            <person name="Goffredi S."/>
            <person name="Sabree Z.L."/>
        </authorList>
    </citation>
    <scope>NUCLEOTIDE SEQUENCE [LARGE SCALE GENOMIC DNA]</scope>
    <source>
        <strain evidence="14 15">SoET</strain>
    </source>
</reference>
<protein>
    <recommendedName>
        <fullName evidence="3 10">Beta sliding clamp</fullName>
    </recommendedName>
</protein>
<dbReference type="SUPFAM" id="SSF55979">
    <property type="entry name" value="DNA clamp"/>
    <property type="match status" value="3"/>
</dbReference>
<keyword evidence="9" id="KW-0238">DNA-binding</keyword>
<dbReference type="EMBL" id="PDKS01000006">
    <property type="protein sequence ID" value="PPI86971.1"/>
    <property type="molecule type" value="Genomic_DNA"/>
</dbReference>
<dbReference type="GO" id="GO:0005737">
    <property type="term" value="C:cytoplasm"/>
    <property type="evidence" value="ECO:0007669"/>
    <property type="project" value="UniProtKB-SubCell"/>
</dbReference>
<dbReference type="Proteomes" id="UP000296034">
    <property type="component" value="Unassembled WGS sequence"/>
</dbReference>
<evidence type="ECO:0000256" key="5">
    <source>
        <dbReference type="ARBA" id="ARBA00022679"/>
    </source>
</evidence>
<evidence type="ECO:0000256" key="7">
    <source>
        <dbReference type="ARBA" id="ARBA00022705"/>
    </source>
</evidence>
<dbReference type="SMART" id="SM00480">
    <property type="entry name" value="POL3Bc"/>
    <property type="match status" value="1"/>
</dbReference>
<evidence type="ECO:0000259" key="13">
    <source>
        <dbReference type="Pfam" id="PF02768"/>
    </source>
</evidence>
<dbReference type="Gene3D" id="3.70.10.10">
    <property type="match status" value="1"/>
</dbReference>
<dbReference type="GO" id="GO:0003887">
    <property type="term" value="F:DNA-directed DNA polymerase activity"/>
    <property type="evidence" value="ECO:0007669"/>
    <property type="project" value="UniProtKB-UniRule"/>
</dbReference>